<dbReference type="EC" id="1.7.1.17" evidence="6"/>
<name>A0A934J7G8_9BACL</name>
<sequence>MATVLYITAHPFDNEEVSRSLTVGNAFVNAYREANPEDEIVHLDLYKANVPLLDADILSRWGQPPTGPAFEQLSPESQAKSAHLWGLLEQFIAADKVIVANPVWNFSIPAILKAYIDVISMPGVTFKPSNNGLRGLGGLEGTQGKKRVVHIQASGTVLSHGEFQDVEFSHSYLKAVLKLMGVEFIEAIYVEGTHQYPEQAQEIKDQALERAAELAKIF</sequence>
<dbReference type="SUPFAM" id="SSF52218">
    <property type="entry name" value="Flavoproteins"/>
    <property type="match status" value="1"/>
</dbReference>
<comment type="cofactor">
    <cofactor evidence="6">
        <name>FMN</name>
        <dbReference type="ChEBI" id="CHEBI:58210"/>
    </cofactor>
    <text evidence="6">Binds 1 FMN per subunit.</text>
</comment>
<keyword evidence="9" id="KW-1185">Reference proteome</keyword>
<evidence type="ECO:0000259" key="7">
    <source>
        <dbReference type="Pfam" id="PF02525"/>
    </source>
</evidence>
<comment type="catalytic activity">
    <reaction evidence="5">
        <text>N,N-dimethyl-1,4-phenylenediamine + anthranilate + 2 NAD(+) = 2-(4-dimethylaminophenyl)diazenylbenzoate + 2 NADH + 2 H(+)</text>
        <dbReference type="Rhea" id="RHEA:55872"/>
        <dbReference type="ChEBI" id="CHEBI:15378"/>
        <dbReference type="ChEBI" id="CHEBI:15783"/>
        <dbReference type="ChEBI" id="CHEBI:16567"/>
        <dbReference type="ChEBI" id="CHEBI:57540"/>
        <dbReference type="ChEBI" id="CHEBI:57945"/>
        <dbReference type="ChEBI" id="CHEBI:71579"/>
        <dbReference type="EC" id="1.7.1.17"/>
    </reaction>
    <physiologicalReaction direction="right-to-left" evidence="5">
        <dbReference type="Rhea" id="RHEA:55874"/>
    </physiologicalReaction>
</comment>
<dbReference type="Proteomes" id="UP000640274">
    <property type="component" value="Unassembled WGS sequence"/>
</dbReference>
<evidence type="ECO:0000256" key="3">
    <source>
        <dbReference type="ARBA" id="ARBA00023002"/>
    </source>
</evidence>
<dbReference type="Gene3D" id="3.40.50.360">
    <property type="match status" value="1"/>
</dbReference>
<comment type="caution">
    <text evidence="6">Lacks conserved residue(s) required for the propagation of feature annotation.</text>
</comment>
<dbReference type="RefSeq" id="WP_199021919.1">
    <property type="nucleotide sequence ID" value="NZ_JAELUP010000117.1"/>
</dbReference>
<dbReference type="PANTHER" id="PTHR43741">
    <property type="entry name" value="FMN-DEPENDENT NADH-AZOREDUCTASE 1"/>
    <property type="match status" value="1"/>
</dbReference>
<evidence type="ECO:0000256" key="2">
    <source>
        <dbReference type="ARBA" id="ARBA00022643"/>
    </source>
</evidence>
<dbReference type="InterPro" id="IPR023048">
    <property type="entry name" value="NADH:quinone_OxRdtase_FMN_depd"/>
</dbReference>
<evidence type="ECO:0000256" key="6">
    <source>
        <dbReference type="HAMAP-Rule" id="MF_01216"/>
    </source>
</evidence>
<evidence type="ECO:0000313" key="9">
    <source>
        <dbReference type="Proteomes" id="UP000640274"/>
    </source>
</evidence>
<dbReference type="InterPro" id="IPR050104">
    <property type="entry name" value="FMN-dep_NADH:Q_OxRdtase_AzoR1"/>
</dbReference>
<dbReference type="GO" id="GO:0010181">
    <property type="term" value="F:FMN binding"/>
    <property type="evidence" value="ECO:0007669"/>
    <property type="project" value="UniProtKB-UniRule"/>
</dbReference>
<proteinExistence type="inferred from homology"/>
<dbReference type="GO" id="GO:0016652">
    <property type="term" value="F:oxidoreductase activity, acting on NAD(P)H as acceptor"/>
    <property type="evidence" value="ECO:0007669"/>
    <property type="project" value="UniProtKB-UniRule"/>
</dbReference>
<organism evidence="8 9">
    <name type="scientific">Paenibacillus roseus</name>
    <dbReference type="NCBI Taxonomy" id="2798579"/>
    <lineage>
        <taxon>Bacteria</taxon>
        <taxon>Bacillati</taxon>
        <taxon>Bacillota</taxon>
        <taxon>Bacilli</taxon>
        <taxon>Bacillales</taxon>
        <taxon>Paenibacillaceae</taxon>
        <taxon>Paenibacillus</taxon>
    </lineage>
</organism>
<evidence type="ECO:0000256" key="4">
    <source>
        <dbReference type="ARBA" id="ARBA00023027"/>
    </source>
</evidence>
<evidence type="ECO:0000256" key="1">
    <source>
        <dbReference type="ARBA" id="ARBA00022630"/>
    </source>
</evidence>
<feature type="binding site" evidence="6">
    <location>
        <begin position="18"/>
        <end position="20"/>
    </location>
    <ligand>
        <name>FMN</name>
        <dbReference type="ChEBI" id="CHEBI:58210"/>
    </ligand>
</feature>
<dbReference type="GO" id="GO:0009055">
    <property type="term" value="F:electron transfer activity"/>
    <property type="evidence" value="ECO:0007669"/>
    <property type="project" value="UniProtKB-UniRule"/>
</dbReference>
<dbReference type="InterPro" id="IPR029039">
    <property type="entry name" value="Flavoprotein-like_sf"/>
</dbReference>
<dbReference type="HAMAP" id="MF_01216">
    <property type="entry name" value="Azoreductase_type1"/>
    <property type="match status" value="1"/>
</dbReference>
<keyword evidence="1 6" id="KW-0285">Flavoprotein</keyword>
<evidence type="ECO:0000313" key="8">
    <source>
        <dbReference type="EMBL" id="MBJ6364335.1"/>
    </source>
</evidence>
<keyword evidence="3 6" id="KW-0560">Oxidoreductase</keyword>
<comment type="subunit">
    <text evidence="6">Homodimer.</text>
</comment>
<dbReference type="EMBL" id="JAELUP010000117">
    <property type="protein sequence ID" value="MBJ6364335.1"/>
    <property type="molecule type" value="Genomic_DNA"/>
</dbReference>
<accession>A0A934J7G8</accession>
<dbReference type="EC" id="1.6.5.-" evidence="6"/>
<feature type="domain" description="Flavodoxin-like fold" evidence="7">
    <location>
        <begin position="3"/>
        <end position="213"/>
    </location>
</feature>
<dbReference type="Pfam" id="PF02525">
    <property type="entry name" value="Flavodoxin_2"/>
    <property type="match status" value="1"/>
</dbReference>
<evidence type="ECO:0000256" key="5">
    <source>
        <dbReference type="ARBA" id="ARBA00048542"/>
    </source>
</evidence>
<protein>
    <recommendedName>
        <fullName evidence="6">FMN dependent NADH:quinone oxidoreductase</fullName>
        <ecNumber evidence="6">1.6.5.-</ecNumber>
    </recommendedName>
    <alternativeName>
        <fullName evidence="6">Azo-dye reductase</fullName>
    </alternativeName>
    <alternativeName>
        <fullName evidence="6">FMN-dependent NADH-azo compound oxidoreductase</fullName>
    </alternativeName>
    <alternativeName>
        <fullName evidence="6">FMN-dependent NADH-azoreductase</fullName>
        <ecNumber evidence="6">1.7.1.17</ecNumber>
    </alternativeName>
</protein>
<keyword evidence="2 6" id="KW-0288">FMN</keyword>
<comment type="function">
    <text evidence="6">Quinone reductase that provides resistance to thiol-specific stress caused by electrophilic quinones.</text>
</comment>
<dbReference type="GO" id="GO:0016655">
    <property type="term" value="F:oxidoreductase activity, acting on NAD(P)H, quinone or similar compound as acceptor"/>
    <property type="evidence" value="ECO:0007669"/>
    <property type="project" value="InterPro"/>
</dbReference>
<comment type="catalytic activity">
    <reaction evidence="6">
        <text>2 a quinone + NADH + H(+) = 2 a 1,4-benzosemiquinone + NAD(+)</text>
        <dbReference type="Rhea" id="RHEA:65952"/>
        <dbReference type="ChEBI" id="CHEBI:15378"/>
        <dbReference type="ChEBI" id="CHEBI:57540"/>
        <dbReference type="ChEBI" id="CHEBI:57945"/>
        <dbReference type="ChEBI" id="CHEBI:132124"/>
        <dbReference type="ChEBI" id="CHEBI:134225"/>
    </reaction>
</comment>
<keyword evidence="4 6" id="KW-0520">NAD</keyword>
<gene>
    <name evidence="6" type="primary">azoR</name>
    <name evidence="8" type="ORF">JFN88_24255</name>
</gene>
<comment type="function">
    <text evidence="6">Also exhibits azoreductase activity. Catalyzes the reductive cleavage of the azo bond in aromatic azo compounds to the corresponding amines.</text>
</comment>
<reference evidence="8" key="1">
    <citation type="submission" date="2020-12" db="EMBL/GenBank/DDBJ databases">
        <authorList>
            <person name="Huq M.A."/>
        </authorList>
    </citation>
    <scope>NUCLEOTIDE SEQUENCE</scope>
    <source>
        <strain evidence="8">MAHUQ-46</strain>
    </source>
</reference>
<comment type="similarity">
    <text evidence="6">Belongs to the azoreductase type 1 family.</text>
</comment>
<comment type="caution">
    <text evidence="8">The sequence shown here is derived from an EMBL/GenBank/DDBJ whole genome shotgun (WGS) entry which is preliminary data.</text>
</comment>
<dbReference type="AlphaFoldDB" id="A0A934J7G8"/>
<dbReference type="PANTHER" id="PTHR43741:SF7">
    <property type="entry name" value="FMN-DEPENDENT NADH:QUINONE OXIDOREDUCTASE"/>
    <property type="match status" value="1"/>
</dbReference>
<dbReference type="InterPro" id="IPR003680">
    <property type="entry name" value="Flavodoxin_fold"/>
</dbReference>